<evidence type="ECO:0000313" key="4">
    <source>
        <dbReference type="Proteomes" id="UP000003754"/>
    </source>
</evidence>
<dbReference type="Pfam" id="PF17288">
    <property type="entry name" value="Terminase_3C"/>
    <property type="match status" value="1"/>
</dbReference>
<dbReference type="InterPro" id="IPR027417">
    <property type="entry name" value="P-loop_NTPase"/>
</dbReference>
<evidence type="ECO:0000313" key="3">
    <source>
        <dbReference type="EMBL" id="AFH19809.1"/>
    </source>
</evidence>
<organism evidence="3 4">
    <name type="scientific">Agrobacterium phage 7-7-1</name>
    <dbReference type="NCBI Taxonomy" id="1161931"/>
    <lineage>
        <taxon>Viruses</taxon>
        <taxon>Duplodnaviria</taxon>
        <taxon>Heunggongvirae</taxon>
        <taxon>Uroviricota</taxon>
        <taxon>Caudoviricetes</taxon>
        <taxon>Schmittlotzvirus</taxon>
        <taxon>Schmittlotzvirus sv771</taxon>
    </lineage>
</organism>
<protein>
    <submittedName>
        <fullName evidence="3">Terminase large subunit</fullName>
    </submittedName>
</protein>
<feature type="domain" description="Phage terminase large subunit N-terminal" evidence="1">
    <location>
        <begin position="19"/>
        <end position="209"/>
    </location>
</feature>
<dbReference type="PANTHER" id="PTHR39184">
    <property type="match status" value="1"/>
</dbReference>
<keyword evidence="4" id="KW-1185">Reference proteome</keyword>
<accession>J7FA77</accession>
<dbReference type="Pfam" id="PF04466">
    <property type="entry name" value="Terminase_3"/>
    <property type="match status" value="1"/>
</dbReference>
<gene>
    <name evidence="3" type="ORF">7-7-1_000112</name>
</gene>
<reference evidence="3 4" key="1">
    <citation type="submission" date="2011-12" db="EMBL/GenBank/DDBJ databases">
        <title>The genome sequence of the flagella-specific Agrobacterium bacteriophage 7-7-1.</title>
        <authorList>
            <person name="Schmitt R."/>
            <person name="Van den Bossche A."/>
            <person name="Lavigne R."/>
            <person name="Kropinski A.M."/>
        </authorList>
    </citation>
    <scope>NUCLEOTIDE SEQUENCE [LARGE SCALE GENOMIC DNA]</scope>
</reference>
<dbReference type="OrthoDB" id="2120at10239"/>
<sequence>MKLNWGAAYADLWEPAENKCFKGGRGSQKSHCIAEYIVLRANRRKERVVGARQFQASIKGSSKALIEEKIISLGMRRDFEVTNTEIRSRRTGSLMNFIGLERNPDSARSLEGCTICWVEEARNISQRSINTLMPTIRAEGAEILWSWNPVSPKDPIEKYFCGEVRPPSTVLKHTTYRDNPFFYRTRLVNQMEHMKKTNFKLYKHTWEGEYDDGGEARIFTCKVERMEIPETIRPQFGMDFGSNNDPNVLLRLYVLKSIQTIYVSHERYLPSSVERWMEYISDVPNVKDHTICADGAWPQSISTMNNHKFRVDAAKKGPGSVLEGIKWLQGWNIVISPDCPRFINEARLYSWQVDPYDDTNILNIPCDEENHGWDALRYGTEQNRLGSDVVVRRL</sequence>
<evidence type="ECO:0000259" key="1">
    <source>
        <dbReference type="Pfam" id="PF04466"/>
    </source>
</evidence>
<dbReference type="Proteomes" id="UP000003754">
    <property type="component" value="Segment"/>
</dbReference>
<dbReference type="InterPro" id="IPR006437">
    <property type="entry name" value="Phage_terminase_lsu"/>
</dbReference>
<dbReference type="GeneID" id="14012064"/>
<dbReference type="InterPro" id="IPR052380">
    <property type="entry name" value="Viral_DNA_packaging_terminase"/>
</dbReference>
<dbReference type="RefSeq" id="YP_007006567.1">
    <property type="nucleotide sequence ID" value="NC_019519.1"/>
</dbReference>
<dbReference type="EMBL" id="JQ312117">
    <property type="protein sequence ID" value="AFH19809.1"/>
    <property type="molecule type" value="Genomic_DNA"/>
</dbReference>
<name>J7FA77_9CAUD</name>
<feature type="domain" description="Phage terminase large subunit C-terminal" evidence="2">
    <location>
        <begin position="239"/>
        <end position="379"/>
    </location>
</feature>
<dbReference type="KEGG" id="vg:14012064"/>
<dbReference type="Gene3D" id="3.40.50.300">
    <property type="entry name" value="P-loop containing nucleotide triphosphate hydrolases"/>
    <property type="match status" value="1"/>
</dbReference>
<dbReference type="InterPro" id="IPR035413">
    <property type="entry name" value="Terminase_L_C"/>
</dbReference>
<dbReference type="Gene3D" id="3.30.420.280">
    <property type="match status" value="1"/>
</dbReference>
<evidence type="ECO:0000259" key="2">
    <source>
        <dbReference type="Pfam" id="PF17288"/>
    </source>
</evidence>
<proteinExistence type="predicted"/>
<dbReference type="InterPro" id="IPR035412">
    <property type="entry name" value="Terminase_L_N"/>
</dbReference>
<dbReference type="NCBIfam" id="TIGR01547">
    <property type="entry name" value="phage_term_2"/>
    <property type="match status" value="1"/>
</dbReference>
<dbReference type="PANTHER" id="PTHR39184:SF1">
    <property type="entry name" value="PBSX PHAGE TERMINASE LARGE SUBUNIT"/>
    <property type="match status" value="1"/>
</dbReference>